<feature type="compositionally biased region" description="Polar residues" evidence="1">
    <location>
        <begin position="32"/>
        <end position="41"/>
    </location>
</feature>
<dbReference type="PANTHER" id="PTHR28065:SF1">
    <property type="entry name" value="DUF4050 DOMAIN-CONTAINING PROTEIN"/>
    <property type="match status" value="1"/>
</dbReference>
<name>E4UQL3_ARTGP</name>
<reference evidence="4" key="1">
    <citation type="journal article" date="2012" name="MBio">
        <title>Comparative genome analysis of Trichophyton rubrum and related dermatophytes reveals candidate genes involved in infection.</title>
        <authorList>
            <person name="Martinez D.A."/>
            <person name="Oliver B.G."/>
            <person name="Graeser Y."/>
            <person name="Goldberg J.M."/>
            <person name="Li W."/>
            <person name="Martinez-Rossi N.M."/>
            <person name="Monod M."/>
            <person name="Shelest E."/>
            <person name="Barton R.C."/>
            <person name="Birch E."/>
            <person name="Brakhage A.A."/>
            <person name="Chen Z."/>
            <person name="Gurr S.J."/>
            <person name="Heiman D."/>
            <person name="Heitman J."/>
            <person name="Kosti I."/>
            <person name="Rossi A."/>
            <person name="Saif S."/>
            <person name="Samalova M."/>
            <person name="Saunders C.W."/>
            <person name="Shea T."/>
            <person name="Summerbell R.C."/>
            <person name="Xu J."/>
            <person name="Young S."/>
            <person name="Zeng Q."/>
            <person name="Birren B.W."/>
            <person name="Cuomo C.A."/>
            <person name="White T.C."/>
        </authorList>
    </citation>
    <scope>NUCLEOTIDE SEQUENCE [LARGE SCALE GENOMIC DNA]</scope>
    <source>
        <strain evidence="4">ATCC MYA-4604 / CBS 118893</strain>
    </source>
</reference>
<dbReference type="InterPro" id="IPR053274">
    <property type="entry name" value="Fluconazole_resistance"/>
</dbReference>
<feature type="compositionally biased region" description="Polar residues" evidence="1">
    <location>
        <begin position="358"/>
        <end position="367"/>
    </location>
</feature>
<dbReference type="Pfam" id="PF13259">
    <property type="entry name" value="clamp_Gag1-like"/>
    <property type="match status" value="1"/>
</dbReference>
<feature type="region of interest" description="Disordered" evidence="1">
    <location>
        <begin position="1"/>
        <end position="45"/>
    </location>
</feature>
<dbReference type="OMA" id="WKSDGQW"/>
<dbReference type="InterPro" id="IPR025124">
    <property type="entry name" value="Gag1-like_clamp"/>
</dbReference>
<evidence type="ECO:0000259" key="2">
    <source>
        <dbReference type="Pfam" id="PF13259"/>
    </source>
</evidence>
<feature type="compositionally biased region" description="Low complexity" evidence="1">
    <location>
        <begin position="77"/>
        <end position="93"/>
    </location>
</feature>
<gene>
    <name evidence="3" type="ORF">MGYG_02255</name>
</gene>
<sequence>MDSLGGLSHPNPVVPAPSNSVFASLHRRSRTADSPGSVTKTLETRDAAARDAKRFLLQAVRNDWAYPPRPAALAAVEADTATAPAAGAPVEAPQEPREIAWKHREMDNSGSDWEDPLENAEGKDPYRFESPGAIARELSDRRRKRRKILEDEMTWNEGLSLWTARRDAWTGAKAPERPGDAATDGAKAKLEAYRQSISSEESYNGSYDTDLVDTESQYTLSRPASNASATAHVKLSEAAADNTSTRDKVEHLTVSLDRQAATAEDVKEEVDDDDDECLVPIMGPLIPDSNMLRAAITPNVYPAIYSRLVIQSNTPAVPINLSHMTRALVQGWKTNGEWPPKPTPTKDVPVIKRPKQPAANTSANLNVNEHGELRDGKGRRLSGVSNAVKKVLGLSSFNSGNRLHLRSNSHSGSVSRLPTEDSLNRP</sequence>
<keyword evidence="4" id="KW-1185">Reference proteome</keyword>
<dbReference type="OrthoDB" id="5422958at2759"/>
<dbReference type="Proteomes" id="UP000002669">
    <property type="component" value="Unassembled WGS sequence"/>
</dbReference>
<dbReference type="HOGENOM" id="CLU_036307_2_0_1"/>
<organism evidence="4">
    <name type="scientific">Arthroderma gypseum (strain ATCC MYA-4604 / CBS 118893)</name>
    <name type="common">Microsporum gypseum</name>
    <dbReference type="NCBI Taxonomy" id="535722"/>
    <lineage>
        <taxon>Eukaryota</taxon>
        <taxon>Fungi</taxon>
        <taxon>Dikarya</taxon>
        <taxon>Ascomycota</taxon>
        <taxon>Pezizomycotina</taxon>
        <taxon>Eurotiomycetes</taxon>
        <taxon>Eurotiomycetidae</taxon>
        <taxon>Onygenales</taxon>
        <taxon>Arthrodermataceae</taxon>
        <taxon>Nannizzia</taxon>
    </lineage>
</organism>
<feature type="domain" description="Gag1-like clamp" evidence="2">
    <location>
        <begin position="125"/>
        <end position="339"/>
    </location>
</feature>
<proteinExistence type="predicted"/>
<feature type="region of interest" description="Disordered" evidence="1">
    <location>
        <begin position="333"/>
        <end position="381"/>
    </location>
</feature>
<dbReference type="RefSeq" id="XP_003174725.1">
    <property type="nucleotide sequence ID" value="XM_003174677.1"/>
</dbReference>
<protein>
    <recommendedName>
        <fullName evidence="2">Gag1-like clamp domain-containing protein</fullName>
    </recommendedName>
</protein>
<dbReference type="InParanoid" id="E4UQL3"/>
<dbReference type="STRING" id="535722.E4UQL3"/>
<dbReference type="eggNOG" id="ENOG502SRCS">
    <property type="taxonomic scope" value="Eukaryota"/>
</dbReference>
<feature type="compositionally biased region" description="Polar residues" evidence="1">
    <location>
        <begin position="399"/>
        <end position="416"/>
    </location>
</feature>
<dbReference type="GeneID" id="10030026"/>
<evidence type="ECO:0000256" key="1">
    <source>
        <dbReference type="SAM" id="MobiDB-lite"/>
    </source>
</evidence>
<dbReference type="AlphaFoldDB" id="E4UQL3"/>
<accession>E4UQL3</accession>
<evidence type="ECO:0000313" key="4">
    <source>
        <dbReference type="Proteomes" id="UP000002669"/>
    </source>
</evidence>
<evidence type="ECO:0000313" key="3">
    <source>
        <dbReference type="EMBL" id="EFQ99242.1"/>
    </source>
</evidence>
<feature type="compositionally biased region" description="Basic and acidic residues" evidence="1">
    <location>
        <begin position="369"/>
        <end position="378"/>
    </location>
</feature>
<feature type="region of interest" description="Disordered" evidence="1">
    <location>
        <begin position="399"/>
        <end position="426"/>
    </location>
</feature>
<dbReference type="PANTHER" id="PTHR28065">
    <property type="entry name" value="FREQUENIN"/>
    <property type="match status" value="1"/>
</dbReference>
<feature type="region of interest" description="Disordered" evidence="1">
    <location>
        <begin position="77"/>
        <end position="96"/>
    </location>
</feature>
<dbReference type="VEuPathDB" id="FungiDB:MGYG_02255"/>
<dbReference type="EMBL" id="DS989823">
    <property type="protein sequence ID" value="EFQ99242.1"/>
    <property type="molecule type" value="Genomic_DNA"/>
</dbReference>